<evidence type="ECO:0000256" key="2">
    <source>
        <dbReference type="ARBA" id="ARBA00005179"/>
    </source>
</evidence>
<reference evidence="11" key="1">
    <citation type="submission" date="2020-11" db="EMBL/GenBank/DDBJ databases">
        <authorList>
            <consortium name="DOE Joint Genome Institute"/>
            <person name="Ahrendt S."/>
            <person name="Riley R."/>
            <person name="Andreopoulos W."/>
            <person name="Labutti K."/>
            <person name="Pangilinan J."/>
            <person name="Ruiz-Duenas F.J."/>
            <person name="Barrasa J.M."/>
            <person name="Sanchez-Garcia M."/>
            <person name="Camarero S."/>
            <person name="Miyauchi S."/>
            <person name="Serrano A."/>
            <person name="Linde D."/>
            <person name="Babiker R."/>
            <person name="Drula E."/>
            <person name="Ayuso-Fernandez I."/>
            <person name="Pacheco R."/>
            <person name="Padilla G."/>
            <person name="Ferreira P."/>
            <person name="Barriuso J."/>
            <person name="Kellner H."/>
            <person name="Castanera R."/>
            <person name="Alfaro M."/>
            <person name="Ramirez L."/>
            <person name="Pisabarro A.G."/>
            <person name="Kuo A."/>
            <person name="Tritt A."/>
            <person name="Lipzen A."/>
            <person name="He G."/>
            <person name="Yan M."/>
            <person name="Ng V."/>
            <person name="Cullen D."/>
            <person name="Martin F."/>
            <person name="Rosso M.-N."/>
            <person name="Henrissat B."/>
            <person name="Hibbett D."/>
            <person name="Martinez A.T."/>
            <person name="Grigoriev I.V."/>
        </authorList>
    </citation>
    <scope>NUCLEOTIDE SEQUENCE</scope>
    <source>
        <strain evidence="11">CBS 247.69</strain>
    </source>
</reference>
<evidence type="ECO:0000256" key="8">
    <source>
        <dbReference type="ARBA" id="ARBA00023033"/>
    </source>
</evidence>
<keyword evidence="7 9" id="KW-0408">Iron</keyword>
<dbReference type="InterPro" id="IPR036396">
    <property type="entry name" value="Cyt_P450_sf"/>
</dbReference>
<evidence type="ECO:0000256" key="10">
    <source>
        <dbReference type="RuleBase" id="RU000461"/>
    </source>
</evidence>
<dbReference type="PROSITE" id="PS00086">
    <property type="entry name" value="CYTOCHROME_P450"/>
    <property type="match status" value="1"/>
</dbReference>
<sequence length="514" mass="57684">MIHLDLLASTASFSLILYLYVKRSGKRSLPLPPGPKKLPLIGNLLDMPTSFEWKTYHKWCKELNTDIIHLDVAGTSIVVLDTSEAATELLEKRSSIYSGRARMPMINELMGWSFNFGFMAYGDHWRFHRRLMHQAFHPAAAKRFRPHEIKATHGLLRRMLEEPHNLIGNLRHMAGETIMSIAYGIDVKPKDDPYIATAEQGVHPLVAAAVPGAFLVDVIPALKYVPEWIPFAGFQRKAKEWKKLALRMINVPFEAAKKNIANGDTTPSFTAYSLENMDETKDMAYQEYVIKSTAGTMYAAGSDTTVSAIASCVLGLLSHPDVLKKAQQEIDSVVRPGQLPDFEDEASLPYITAIVKETLRWRDVVPIAVPHYLHVEDEYKGYRIPAGSIIIPNAWAMLHDENLYPEPLEFNPDRFMKDGKLNPAVRDPAHATWGFGRRICPGRYMAFSSVWIAVASIIATLDIAKAVDENGNVIEPTHEYLSALVCMPLPFKCVIKPRSKEAEALIRQTAVSEY</sequence>
<keyword evidence="6 10" id="KW-0560">Oxidoreductase</keyword>
<evidence type="ECO:0000313" key="12">
    <source>
        <dbReference type="Proteomes" id="UP000807353"/>
    </source>
</evidence>
<dbReference type="PANTHER" id="PTHR46300">
    <property type="entry name" value="P450, PUTATIVE (EUROFUNG)-RELATED-RELATED"/>
    <property type="match status" value="1"/>
</dbReference>
<dbReference type="Pfam" id="PF00067">
    <property type="entry name" value="p450"/>
    <property type="match status" value="1"/>
</dbReference>
<dbReference type="SUPFAM" id="SSF48264">
    <property type="entry name" value="Cytochrome P450"/>
    <property type="match status" value="1"/>
</dbReference>
<dbReference type="OrthoDB" id="2789670at2759"/>
<protein>
    <submittedName>
        <fullName evidence="11">Cytochrome P450</fullName>
    </submittedName>
</protein>
<evidence type="ECO:0000313" key="11">
    <source>
        <dbReference type="EMBL" id="KAF9457689.1"/>
    </source>
</evidence>
<comment type="caution">
    <text evidence="11">The sequence shown here is derived from an EMBL/GenBank/DDBJ whole genome shotgun (WGS) entry which is preliminary data.</text>
</comment>
<comment type="similarity">
    <text evidence="3 10">Belongs to the cytochrome P450 family.</text>
</comment>
<accession>A0A9P6CE52</accession>
<evidence type="ECO:0000256" key="4">
    <source>
        <dbReference type="ARBA" id="ARBA00022617"/>
    </source>
</evidence>
<keyword evidence="8 10" id="KW-0503">Monooxygenase</keyword>
<dbReference type="CDD" id="cd11065">
    <property type="entry name" value="CYP64-like"/>
    <property type="match status" value="1"/>
</dbReference>
<organism evidence="11 12">
    <name type="scientific">Collybia nuda</name>
    <dbReference type="NCBI Taxonomy" id="64659"/>
    <lineage>
        <taxon>Eukaryota</taxon>
        <taxon>Fungi</taxon>
        <taxon>Dikarya</taxon>
        <taxon>Basidiomycota</taxon>
        <taxon>Agaricomycotina</taxon>
        <taxon>Agaricomycetes</taxon>
        <taxon>Agaricomycetidae</taxon>
        <taxon>Agaricales</taxon>
        <taxon>Tricholomatineae</taxon>
        <taxon>Clitocybaceae</taxon>
        <taxon>Collybia</taxon>
    </lineage>
</organism>
<dbReference type="Proteomes" id="UP000807353">
    <property type="component" value="Unassembled WGS sequence"/>
</dbReference>
<dbReference type="PRINTS" id="PR00385">
    <property type="entry name" value="P450"/>
</dbReference>
<keyword evidence="4 9" id="KW-0349">Heme</keyword>
<dbReference type="GO" id="GO:0004497">
    <property type="term" value="F:monooxygenase activity"/>
    <property type="evidence" value="ECO:0007669"/>
    <property type="project" value="UniProtKB-KW"/>
</dbReference>
<feature type="binding site" description="axial binding residue" evidence="9">
    <location>
        <position position="440"/>
    </location>
    <ligand>
        <name>heme</name>
        <dbReference type="ChEBI" id="CHEBI:30413"/>
    </ligand>
    <ligandPart>
        <name>Fe</name>
        <dbReference type="ChEBI" id="CHEBI:18248"/>
    </ligandPart>
</feature>
<evidence type="ECO:0000256" key="3">
    <source>
        <dbReference type="ARBA" id="ARBA00010617"/>
    </source>
</evidence>
<dbReference type="Gene3D" id="1.10.630.10">
    <property type="entry name" value="Cytochrome P450"/>
    <property type="match status" value="1"/>
</dbReference>
<evidence type="ECO:0000256" key="7">
    <source>
        <dbReference type="ARBA" id="ARBA00023004"/>
    </source>
</evidence>
<dbReference type="GO" id="GO:0016705">
    <property type="term" value="F:oxidoreductase activity, acting on paired donors, with incorporation or reduction of molecular oxygen"/>
    <property type="evidence" value="ECO:0007669"/>
    <property type="project" value="InterPro"/>
</dbReference>
<evidence type="ECO:0000256" key="1">
    <source>
        <dbReference type="ARBA" id="ARBA00001971"/>
    </source>
</evidence>
<dbReference type="PRINTS" id="PR00463">
    <property type="entry name" value="EP450I"/>
</dbReference>
<dbReference type="InterPro" id="IPR017972">
    <property type="entry name" value="Cyt_P450_CS"/>
</dbReference>
<dbReference type="InterPro" id="IPR002401">
    <property type="entry name" value="Cyt_P450_E_grp-I"/>
</dbReference>
<keyword evidence="12" id="KW-1185">Reference proteome</keyword>
<dbReference type="EMBL" id="MU150362">
    <property type="protein sequence ID" value="KAF9457689.1"/>
    <property type="molecule type" value="Genomic_DNA"/>
</dbReference>
<evidence type="ECO:0000256" key="6">
    <source>
        <dbReference type="ARBA" id="ARBA00023002"/>
    </source>
</evidence>
<dbReference type="GO" id="GO:0005506">
    <property type="term" value="F:iron ion binding"/>
    <property type="evidence" value="ECO:0007669"/>
    <property type="project" value="InterPro"/>
</dbReference>
<dbReference type="InterPro" id="IPR050364">
    <property type="entry name" value="Cytochrome_P450_fung"/>
</dbReference>
<dbReference type="AlphaFoldDB" id="A0A9P6CE52"/>
<evidence type="ECO:0000256" key="9">
    <source>
        <dbReference type="PIRSR" id="PIRSR602401-1"/>
    </source>
</evidence>
<name>A0A9P6CE52_9AGAR</name>
<comment type="pathway">
    <text evidence="2">Secondary metabolite biosynthesis.</text>
</comment>
<dbReference type="GO" id="GO:0020037">
    <property type="term" value="F:heme binding"/>
    <property type="evidence" value="ECO:0007669"/>
    <property type="project" value="InterPro"/>
</dbReference>
<evidence type="ECO:0000256" key="5">
    <source>
        <dbReference type="ARBA" id="ARBA00022723"/>
    </source>
</evidence>
<keyword evidence="5 9" id="KW-0479">Metal-binding</keyword>
<comment type="cofactor">
    <cofactor evidence="1 9">
        <name>heme</name>
        <dbReference type="ChEBI" id="CHEBI:30413"/>
    </cofactor>
</comment>
<gene>
    <name evidence="11" type="ORF">BDZ94DRAFT_1202337</name>
</gene>
<dbReference type="PANTHER" id="PTHR46300:SF7">
    <property type="entry name" value="P450, PUTATIVE (EUROFUNG)-RELATED"/>
    <property type="match status" value="1"/>
</dbReference>
<dbReference type="InterPro" id="IPR001128">
    <property type="entry name" value="Cyt_P450"/>
</dbReference>
<proteinExistence type="inferred from homology"/>